<dbReference type="GO" id="GO:0004197">
    <property type="term" value="F:cysteine-type endopeptidase activity"/>
    <property type="evidence" value="ECO:0007669"/>
    <property type="project" value="InterPro"/>
</dbReference>
<evidence type="ECO:0000259" key="2">
    <source>
        <dbReference type="Pfam" id="PF00656"/>
    </source>
</evidence>
<keyword evidence="5" id="KW-1185">Reference proteome</keyword>
<dbReference type="GO" id="GO:0005737">
    <property type="term" value="C:cytoplasm"/>
    <property type="evidence" value="ECO:0007669"/>
    <property type="project" value="TreeGrafter"/>
</dbReference>
<evidence type="ECO:0008006" key="6">
    <source>
        <dbReference type="Google" id="ProtNLM"/>
    </source>
</evidence>
<dbReference type="GO" id="GO:0006508">
    <property type="term" value="P:proteolysis"/>
    <property type="evidence" value="ECO:0007669"/>
    <property type="project" value="InterPro"/>
</dbReference>
<comment type="caution">
    <text evidence="4">The sequence shown here is derived from an EMBL/GenBank/DDBJ whole genome shotgun (WGS) entry which is preliminary data.</text>
</comment>
<organism evidence="4 5">
    <name type="scientific">Litorilinea aerophila</name>
    <dbReference type="NCBI Taxonomy" id="1204385"/>
    <lineage>
        <taxon>Bacteria</taxon>
        <taxon>Bacillati</taxon>
        <taxon>Chloroflexota</taxon>
        <taxon>Caldilineae</taxon>
        <taxon>Caldilineales</taxon>
        <taxon>Caldilineaceae</taxon>
        <taxon>Litorilinea</taxon>
    </lineage>
</organism>
<feature type="compositionally biased region" description="Low complexity" evidence="1">
    <location>
        <begin position="184"/>
        <end position="201"/>
    </location>
</feature>
<dbReference type="OrthoDB" id="9759662at2"/>
<protein>
    <recommendedName>
        <fullName evidence="6">Caspase family protein</fullName>
    </recommendedName>
</protein>
<evidence type="ECO:0000256" key="1">
    <source>
        <dbReference type="SAM" id="MobiDB-lite"/>
    </source>
</evidence>
<sequence>MANQIYALLVGIDRYANPSQAPHLRGCVADVEGTYSLLVQQFGVPEAHIRLLTARMDGREPPERLATRENIIQGWRTHLSQAGPGDHAFFHYSGHGSQARSIDPNEPDGYDETLVAHDSRTPGVYDIIDKELAALIREVEQRGAQVTVFLDCCHSGSGTRLAPSESAPRVRQCPPDLRERPFETLLPGLTPGSGTRGTRSPSGWVPLGNHLLLAGCRDEELSHEYQVPTTGQWQGVTSYFFHNALANLHPDMTWADLHDRVQTQVRAIYPSQSPQLEGPGHLTIFGGLGRVVERYLLVTQVEGTDYIQVNGGAAVGLTPGSRLAIYPPASTLEGEPLATALVEEVKVAHAWARLDRAVPVEPASRVRVTAWGPGEASYIVGVDAEPVRQAIATLADGQPSPFLQVVSRNASGPAPEVQVVSREGRYWILDPAGAPLVRTAFPVTPEGARQVAAALEHLAIYRNVRFLHNPAAHSALAGAVQVDAVTFTQLGRNYRPVDPAPIRGEGHEAVIRSGQNLLLTVTNRSPETLYLAVLELTPDFAIRRLYPPTRPHQTVAAGKAVPIPLRLTLDDPQQEKAVTIYKVLATREPTSFDVLQMGGLQEPDTRGGTRAAGNTALARLLNRMRHDGTRASELLLDDTDDSWTTAQLEVTVLSAAQSRALPPGQTRITVAEARELVLEKPAGLEGTLWISSLEQATRGLEGKTGLQLPPGLANPSAAAFFRPVTLGDGTRATDPSPAVLAIAAESAGLAQVSPEHPLRLELTVDDEPGLAGLVPVAFDGEFYFLAGRPAAVQSRSASSGQRRLAVTVEQLPPPVEEEADTRDLKRTARLFLYKIFAGDLPADAGLRRATLEQEQARFDPIRGDELSQARRVALMLHGFTGDSRWLVEKVWRWVQNNGNYDLCLTYDYESFGTGIRRNGELLAQALTGLGFGPDDGVHLDIYAHSMGTQVARALVELYGGAAYVDRVFMGGPPNAGSPLARARVLLPWLGNILVNLAGSVPPALIAHWLLGRLSESAQGLLDLEPDSDFYRALNDPARPPTSVPYFVQIGDNSASFQDWRKFSSKVMKGVDVALDLFFQDDNDLLVSLASARALADRWPNYQEAVLGINHFQYFYSPEGQRVLARWLS</sequence>
<name>A0A540VD52_9CHLR</name>
<dbReference type="Pfam" id="PF00656">
    <property type="entry name" value="Peptidase_C14"/>
    <property type="match status" value="1"/>
</dbReference>
<dbReference type="InterPro" id="IPR011600">
    <property type="entry name" value="Pept_C14_caspase"/>
</dbReference>
<dbReference type="Proteomes" id="UP000317371">
    <property type="component" value="Unassembled WGS sequence"/>
</dbReference>
<dbReference type="Gene3D" id="3.40.50.1820">
    <property type="entry name" value="alpha/beta hydrolase"/>
    <property type="match status" value="1"/>
</dbReference>
<dbReference type="PANTHER" id="PTHR48104">
    <property type="entry name" value="METACASPASE-4"/>
    <property type="match status" value="1"/>
</dbReference>
<reference evidence="4 5" key="1">
    <citation type="submission" date="2019-06" db="EMBL/GenBank/DDBJ databases">
        <title>Genome sequence of Litorilinea aerophila BAA-2444.</title>
        <authorList>
            <person name="Maclea K.S."/>
            <person name="Maurais E.G."/>
            <person name="Iannazzi L.C."/>
        </authorList>
    </citation>
    <scope>NUCLEOTIDE SEQUENCE [LARGE SCALE GENOMIC DNA]</scope>
    <source>
        <strain evidence="4 5">ATCC BAA-2444</strain>
    </source>
</reference>
<dbReference type="InterPro" id="IPR029058">
    <property type="entry name" value="AB_hydrolase_fold"/>
</dbReference>
<dbReference type="RefSeq" id="WP_141611088.1">
    <property type="nucleotide sequence ID" value="NZ_VIGC02000021.1"/>
</dbReference>
<dbReference type="EMBL" id="VIGC01000021">
    <property type="protein sequence ID" value="TQE94696.1"/>
    <property type="molecule type" value="Genomic_DNA"/>
</dbReference>
<dbReference type="InParanoid" id="A0A540VD52"/>
<evidence type="ECO:0000313" key="5">
    <source>
        <dbReference type="Proteomes" id="UP000317371"/>
    </source>
</evidence>
<evidence type="ECO:0000259" key="3">
    <source>
        <dbReference type="Pfam" id="PF24096"/>
    </source>
</evidence>
<dbReference type="PANTHER" id="PTHR48104:SF30">
    <property type="entry name" value="METACASPASE-1"/>
    <property type="match status" value="1"/>
</dbReference>
<dbReference type="InterPro" id="IPR055803">
    <property type="entry name" value="DUF7379"/>
</dbReference>
<feature type="region of interest" description="Disordered" evidence="1">
    <location>
        <begin position="180"/>
        <end position="201"/>
    </location>
</feature>
<accession>A0A540VD52</accession>
<dbReference type="Pfam" id="PF24096">
    <property type="entry name" value="DUF7379"/>
    <property type="match status" value="1"/>
</dbReference>
<dbReference type="Gene3D" id="3.40.50.1460">
    <property type="match status" value="1"/>
</dbReference>
<feature type="domain" description="Peptidase C14 caspase" evidence="2">
    <location>
        <begin position="6"/>
        <end position="277"/>
    </location>
</feature>
<dbReference type="InterPro" id="IPR050452">
    <property type="entry name" value="Metacaspase"/>
</dbReference>
<proteinExistence type="predicted"/>
<gene>
    <name evidence="4" type="ORF">FKZ61_15665</name>
</gene>
<evidence type="ECO:0000313" key="4">
    <source>
        <dbReference type="EMBL" id="TQE94696.1"/>
    </source>
</evidence>
<dbReference type="SUPFAM" id="SSF53474">
    <property type="entry name" value="alpha/beta-Hydrolases"/>
    <property type="match status" value="1"/>
</dbReference>
<feature type="domain" description="DUF7379" evidence="3">
    <location>
        <begin position="897"/>
        <end position="996"/>
    </location>
</feature>
<dbReference type="AlphaFoldDB" id="A0A540VD52"/>